<protein>
    <submittedName>
        <fullName evidence="1">Uncharacterized protein</fullName>
    </submittedName>
</protein>
<reference evidence="1 2" key="1">
    <citation type="submission" date="2018-12" db="EMBL/GenBank/DDBJ databases">
        <authorList>
            <consortium name="Pathogen Informatics"/>
        </authorList>
    </citation>
    <scope>NUCLEOTIDE SEQUENCE [LARGE SCALE GENOMIC DNA]</scope>
    <source>
        <strain evidence="1 2">NCTC8284</strain>
    </source>
</reference>
<evidence type="ECO:0000313" key="2">
    <source>
        <dbReference type="Proteomes" id="UP000278733"/>
    </source>
</evidence>
<proteinExistence type="predicted"/>
<dbReference type="AlphaFoldDB" id="A0A448MPF3"/>
<gene>
    <name evidence="1" type="ORF">NCTC8284_02233</name>
</gene>
<dbReference type="Proteomes" id="UP000278733">
    <property type="component" value="Chromosome"/>
</dbReference>
<evidence type="ECO:0000313" key="1">
    <source>
        <dbReference type="EMBL" id="VEH67047.1"/>
    </source>
</evidence>
<accession>A0A448MPF3</accession>
<name>A0A448MPF3_9PAST</name>
<dbReference type="KEGG" id="rpne:NCTC8284_02233"/>
<sequence>MGYLLGQLDDLETKLPIIGKTAAALSAIILTSI</sequence>
<dbReference type="EMBL" id="LR134405">
    <property type="protein sequence ID" value="VEH67047.1"/>
    <property type="molecule type" value="Genomic_DNA"/>
</dbReference>
<organism evidence="1 2">
    <name type="scientific">Rodentibacter pneumotropicus</name>
    <dbReference type="NCBI Taxonomy" id="758"/>
    <lineage>
        <taxon>Bacteria</taxon>
        <taxon>Pseudomonadati</taxon>
        <taxon>Pseudomonadota</taxon>
        <taxon>Gammaproteobacteria</taxon>
        <taxon>Pasteurellales</taxon>
        <taxon>Pasteurellaceae</taxon>
        <taxon>Rodentibacter</taxon>
    </lineage>
</organism>